<dbReference type="Pfam" id="PF04542">
    <property type="entry name" value="Sigma70_r2"/>
    <property type="match status" value="1"/>
</dbReference>
<evidence type="ECO:0000313" key="7">
    <source>
        <dbReference type="EMBL" id="KEQ28465.1"/>
    </source>
</evidence>
<dbReference type="SUPFAM" id="SSF88659">
    <property type="entry name" value="Sigma3 and sigma4 domains of RNA polymerase sigma factors"/>
    <property type="match status" value="1"/>
</dbReference>
<dbReference type="NCBIfam" id="TIGR02937">
    <property type="entry name" value="sigma70-ECF"/>
    <property type="match status" value="1"/>
</dbReference>
<dbReference type="GO" id="GO:0006352">
    <property type="term" value="P:DNA-templated transcription initiation"/>
    <property type="evidence" value="ECO:0007669"/>
    <property type="project" value="InterPro"/>
</dbReference>
<feature type="domain" description="RNA polymerase sigma factor 70 region 4 type 2" evidence="6">
    <location>
        <begin position="123"/>
        <end position="172"/>
    </location>
</feature>
<dbReference type="GO" id="GO:0003677">
    <property type="term" value="F:DNA binding"/>
    <property type="evidence" value="ECO:0007669"/>
    <property type="project" value="InterPro"/>
</dbReference>
<protein>
    <recommendedName>
        <fullName evidence="9">RNA polymerase sigma-70 factor</fullName>
    </recommendedName>
</protein>
<evidence type="ECO:0000259" key="5">
    <source>
        <dbReference type="Pfam" id="PF04542"/>
    </source>
</evidence>
<accession>A0A081PCP2</accession>
<sequence>MDINSTDNIIWSHIIKGEEKAFEILFIRYYPGLIRYAKNLLPYPSDEAEDIITDAFFKIWQQRETVNIHTSVVSYLYVVVRSRIYDFYRAKRMHVPIEDALDFAGPEYLVPDHLLVYKELCMEMEYLISLLPKRTRLIYQMNRNDNITYKDIAVILDISVNSVKTHMYRAISFLKESYYASPKNSGC</sequence>
<dbReference type="PANTHER" id="PTHR43133:SF46">
    <property type="entry name" value="RNA POLYMERASE SIGMA-70 FACTOR ECF SUBFAMILY"/>
    <property type="match status" value="1"/>
</dbReference>
<dbReference type="Gene3D" id="1.10.10.10">
    <property type="entry name" value="Winged helix-like DNA-binding domain superfamily/Winged helix DNA-binding domain"/>
    <property type="match status" value="1"/>
</dbReference>
<keyword evidence="8" id="KW-1185">Reference proteome</keyword>
<dbReference type="eggNOG" id="COG1595">
    <property type="taxonomic scope" value="Bacteria"/>
</dbReference>
<evidence type="ECO:0000256" key="4">
    <source>
        <dbReference type="ARBA" id="ARBA00023163"/>
    </source>
</evidence>
<dbReference type="Pfam" id="PF08281">
    <property type="entry name" value="Sigma70_r4_2"/>
    <property type="match status" value="1"/>
</dbReference>
<dbReference type="InterPro" id="IPR039425">
    <property type="entry name" value="RNA_pol_sigma-70-like"/>
</dbReference>
<evidence type="ECO:0000256" key="1">
    <source>
        <dbReference type="ARBA" id="ARBA00010641"/>
    </source>
</evidence>
<dbReference type="SUPFAM" id="SSF88946">
    <property type="entry name" value="Sigma2 domain of RNA polymerase sigma factors"/>
    <property type="match status" value="1"/>
</dbReference>
<evidence type="ECO:0000313" key="8">
    <source>
        <dbReference type="Proteomes" id="UP000028007"/>
    </source>
</evidence>
<evidence type="ECO:0000259" key="6">
    <source>
        <dbReference type="Pfam" id="PF08281"/>
    </source>
</evidence>
<organism evidence="7 8">
    <name type="scientific">Pedobacter antarcticus 4BY</name>
    <dbReference type="NCBI Taxonomy" id="1358423"/>
    <lineage>
        <taxon>Bacteria</taxon>
        <taxon>Pseudomonadati</taxon>
        <taxon>Bacteroidota</taxon>
        <taxon>Sphingobacteriia</taxon>
        <taxon>Sphingobacteriales</taxon>
        <taxon>Sphingobacteriaceae</taxon>
        <taxon>Pedobacter</taxon>
    </lineage>
</organism>
<keyword evidence="3" id="KW-0731">Sigma factor</keyword>
<evidence type="ECO:0008006" key="9">
    <source>
        <dbReference type="Google" id="ProtNLM"/>
    </source>
</evidence>
<dbReference type="InterPro" id="IPR013249">
    <property type="entry name" value="RNA_pol_sigma70_r4_t2"/>
</dbReference>
<comment type="similarity">
    <text evidence="1">Belongs to the sigma-70 factor family. ECF subfamily.</text>
</comment>
<gene>
    <name evidence="7" type="ORF">N180_02195</name>
</gene>
<dbReference type="InterPro" id="IPR014284">
    <property type="entry name" value="RNA_pol_sigma-70_dom"/>
</dbReference>
<proteinExistence type="inferred from homology"/>
<dbReference type="AlphaFoldDB" id="A0A081PCP2"/>
<feature type="domain" description="RNA polymerase sigma-70 region 2" evidence="5">
    <location>
        <begin position="25"/>
        <end position="92"/>
    </location>
</feature>
<dbReference type="Proteomes" id="UP000028007">
    <property type="component" value="Unassembled WGS sequence"/>
</dbReference>
<evidence type="ECO:0000256" key="2">
    <source>
        <dbReference type="ARBA" id="ARBA00023015"/>
    </source>
</evidence>
<dbReference type="GO" id="GO:0016987">
    <property type="term" value="F:sigma factor activity"/>
    <property type="evidence" value="ECO:0007669"/>
    <property type="project" value="UniProtKB-KW"/>
</dbReference>
<dbReference type="PANTHER" id="PTHR43133">
    <property type="entry name" value="RNA POLYMERASE ECF-TYPE SIGMA FACTO"/>
    <property type="match status" value="1"/>
</dbReference>
<dbReference type="EMBL" id="JNFF01000116">
    <property type="protein sequence ID" value="KEQ28465.1"/>
    <property type="molecule type" value="Genomic_DNA"/>
</dbReference>
<evidence type="ECO:0000256" key="3">
    <source>
        <dbReference type="ARBA" id="ARBA00023082"/>
    </source>
</evidence>
<keyword evidence="2" id="KW-0805">Transcription regulation</keyword>
<name>A0A081PCP2_9SPHI</name>
<keyword evidence="4" id="KW-0804">Transcription</keyword>
<comment type="caution">
    <text evidence="7">The sequence shown here is derived from an EMBL/GenBank/DDBJ whole genome shotgun (WGS) entry which is preliminary data.</text>
</comment>
<dbReference type="InterPro" id="IPR013324">
    <property type="entry name" value="RNA_pol_sigma_r3/r4-like"/>
</dbReference>
<dbReference type="InterPro" id="IPR007627">
    <property type="entry name" value="RNA_pol_sigma70_r2"/>
</dbReference>
<reference evidence="7 8" key="1">
    <citation type="journal article" date="1992" name="Int. J. Syst. Bacteriol.">
        <title>Sphingobacterium antarcticus sp. nov. a Psychrotrophic Bacterium from the Soils of Schirmacher Oasis, Antarctica.</title>
        <authorList>
            <person name="Shivaji S."/>
            <person name="Ray M.K."/>
            <person name="Rao N.S."/>
            <person name="Saiserr L."/>
            <person name="Jagannadham M.V."/>
            <person name="Kumar G.S."/>
            <person name="Reddy G."/>
            <person name="Bhargava P.M."/>
        </authorList>
    </citation>
    <scope>NUCLEOTIDE SEQUENCE [LARGE SCALE GENOMIC DNA]</scope>
    <source>
        <strain evidence="7 8">4BY</strain>
    </source>
</reference>
<dbReference type="Gene3D" id="1.10.1740.10">
    <property type="match status" value="1"/>
</dbReference>
<dbReference type="InterPro" id="IPR013325">
    <property type="entry name" value="RNA_pol_sigma_r2"/>
</dbReference>
<dbReference type="InterPro" id="IPR036388">
    <property type="entry name" value="WH-like_DNA-bd_sf"/>
</dbReference>